<dbReference type="Proteomes" id="UP001610444">
    <property type="component" value="Unassembled WGS sequence"/>
</dbReference>
<accession>A0ABR4J9B9</accession>
<evidence type="ECO:0000256" key="2">
    <source>
        <dbReference type="ARBA" id="ARBA00023002"/>
    </source>
</evidence>
<dbReference type="GeneID" id="98158939"/>
<reference evidence="3 4" key="1">
    <citation type="submission" date="2024-07" db="EMBL/GenBank/DDBJ databases">
        <title>Section-level genome sequencing and comparative genomics of Aspergillus sections Usti and Cavernicolus.</title>
        <authorList>
            <consortium name="Lawrence Berkeley National Laboratory"/>
            <person name="Nybo J.L."/>
            <person name="Vesth T.C."/>
            <person name="Theobald S."/>
            <person name="Frisvad J.C."/>
            <person name="Larsen T.O."/>
            <person name="Kjaerboelling I."/>
            <person name="Rothschild-Mancinelli K."/>
            <person name="Lyhne E.K."/>
            <person name="Kogle M.E."/>
            <person name="Barry K."/>
            <person name="Clum A."/>
            <person name="Na H."/>
            <person name="Ledsgaard L."/>
            <person name="Lin J."/>
            <person name="Lipzen A."/>
            <person name="Kuo A."/>
            <person name="Riley R."/>
            <person name="Mondo S."/>
            <person name="LaButti K."/>
            <person name="Haridas S."/>
            <person name="Pangalinan J."/>
            <person name="Salamov A.A."/>
            <person name="Simmons B.A."/>
            <person name="Magnuson J.K."/>
            <person name="Chen J."/>
            <person name="Drula E."/>
            <person name="Henrissat B."/>
            <person name="Wiebenga A."/>
            <person name="Lubbers R.J."/>
            <person name="Gomes A.C."/>
            <person name="Macurrencykelacurrency M.R."/>
            <person name="Stajich J."/>
            <person name="Grigoriev I.V."/>
            <person name="Mortensen U.H."/>
            <person name="De vries R.P."/>
            <person name="Baker S.E."/>
            <person name="Andersen M.R."/>
        </authorList>
    </citation>
    <scope>NUCLEOTIDE SEQUENCE [LARGE SCALE GENOMIC DNA]</scope>
    <source>
        <strain evidence="3 4">CBS 756.74</strain>
    </source>
</reference>
<dbReference type="RefSeq" id="XP_070892178.1">
    <property type="nucleotide sequence ID" value="XM_071043775.1"/>
</dbReference>
<dbReference type="EMBL" id="JBFXLR010000111">
    <property type="protein sequence ID" value="KAL2836648.1"/>
    <property type="molecule type" value="Genomic_DNA"/>
</dbReference>
<sequence length="253" mass="27461">MAGPDARPTDVKADFSSATINKRATQGGFPRSSGKINIVTRANTGIGFECCAQLLDLGLGRLIMAVRVLREGEEAKQQLLSSKRNKSFALNPHPGHEKSIQVNYLGNALPFDEPQSFKFQDRYAASKVLGQLFLRQLAKRVPSSIVVINASNPGLCKSGLDRDFKGSVVGQAARFMQFFNAREASVGSRALVDTAVNHGPASHGHYTEDGKVAPMAPFVYQPQGEAIAKQLWQETMAELSFADVESIINRLGK</sequence>
<dbReference type="InterPro" id="IPR036291">
    <property type="entry name" value="NAD(P)-bd_dom_sf"/>
</dbReference>
<dbReference type="Gene3D" id="3.40.50.720">
    <property type="entry name" value="NAD(P)-binding Rossmann-like Domain"/>
    <property type="match status" value="2"/>
</dbReference>
<evidence type="ECO:0000313" key="4">
    <source>
        <dbReference type="Proteomes" id="UP001610444"/>
    </source>
</evidence>
<gene>
    <name evidence="3" type="ORF">BJX68DRAFT_259843</name>
</gene>
<keyword evidence="2" id="KW-0560">Oxidoreductase</keyword>
<dbReference type="PANTHER" id="PTHR43157">
    <property type="entry name" value="PHOSPHATIDYLINOSITOL-GLYCAN BIOSYNTHESIS CLASS F PROTEIN-RELATED"/>
    <property type="match status" value="1"/>
</dbReference>
<dbReference type="PANTHER" id="PTHR43157:SF31">
    <property type="entry name" value="PHOSPHATIDYLINOSITOL-GLYCAN BIOSYNTHESIS CLASS F PROTEIN"/>
    <property type="match status" value="1"/>
</dbReference>
<comment type="similarity">
    <text evidence="1">Belongs to the short-chain dehydrogenases/reductases (SDR) family.</text>
</comment>
<keyword evidence="4" id="KW-1185">Reference proteome</keyword>
<evidence type="ECO:0000256" key="1">
    <source>
        <dbReference type="ARBA" id="ARBA00006484"/>
    </source>
</evidence>
<proteinExistence type="inferred from homology"/>
<evidence type="ECO:0000313" key="3">
    <source>
        <dbReference type="EMBL" id="KAL2836648.1"/>
    </source>
</evidence>
<comment type="caution">
    <text evidence="3">The sequence shown here is derived from an EMBL/GenBank/DDBJ whole genome shotgun (WGS) entry which is preliminary data.</text>
</comment>
<protein>
    <submittedName>
        <fullName evidence="3">Uncharacterized protein</fullName>
    </submittedName>
</protein>
<name>A0ABR4J9B9_9EURO</name>
<organism evidence="3 4">
    <name type="scientific">Aspergillus pseudodeflectus</name>
    <dbReference type="NCBI Taxonomy" id="176178"/>
    <lineage>
        <taxon>Eukaryota</taxon>
        <taxon>Fungi</taxon>
        <taxon>Dikarya</taxon>
        <taxon>Ascomycota</taxon>
        <taxon>Pezizomycotina</taxon>
        <taxon>Eurotiomycetes</taxon>
        <taxon>Eurotiomycetidae</taxon>
        <taxon>Eurotiales</taxon>
        <taxon>Aspergillaceae</taxon>
        <taxon>Aspergillus</taxon>
        <taxon>Aspergillus subgen. Nidulantes</taxon>
    </lineage>
</organism>
<dbReference type="SUPFAM" id="SSF51735">
    <property type="entry name" value="NAD(P)-binding Rossmann-fold domains"/>
    <property type="match status" value="1"/>
</dbReference>